<feature type="binding site" evidence="7">
    <location>
        <position position="105"/>
    </location>
    <ligand>
        <name>Zn(2+)</name>
        <dbReference type="ChEBI" id="CHEBI:29105"/>
        <note>catalytic</note>
    </ligand>
</feature>
<comment type="subcellular location">
    <subcellularLocation>
        <location evidence="7">Cytoplasm</location>
    </subcellularLocation>
</comment>
<keyword evidence="3 7" id="KW-0479">Metal-binding</keyword>
<keyword evidence="7" id="KW-0963">Cytoplasm</keyword>
<feature type="binding site" evidence="7">
    <location>
        <position position="109"/>
    </location>
    <ligand>
        <name>Zn(2+)</name>
        <dbReference type="ChEBI" id="CHEBI:29105"/>
        <note>catalytic</note>
    </ligand>
</feature>
<dbReference type="HOGENOM" id="CLU_106710_1_0_7"/>
<comment type="cofactor">
    <cofactor evidence="7">
        <name>Zn(2+)</name>
        <dbReference type="ChEBI" id="CHEBI:29105"/>
    </cofactor>
    <text evidence="7">Binds 1 zinc ion.</text>
</comment>
<keyword evidence="2 7" id="KW-0540">Nuclease</keyword>
<dbReference type="InterPro" id="IPR023091">
    <property type="entry name" value="MetalPrtase_cat_dom_sf_prd"/>
</dbReference>
<dbReference type="AlphaFoldDB" id="E7ACT5"/>
<dbReference type="NCBIfam" id="TIGR00043">
    <property type="entry name" value="rRNA maturation RNase YbeY"/>
    <property type="match status" value="1"/>
</dbReference>
<dbReference type="STRING" id="936155.HFELIS_01810"/>
<gene>
    <name evidence="7" type="primary">ybeY</name>
    <name evidence="8" type="ordered locus">Hfelis_01810</name>
</gene>
<keyword evidence="8" id="KW-0645">Protease</keyword>
<feature type="binding site" evidence="7">
    <location>
        <position position="115"/>
    </location>
    <ligand>
        <name>Zn(2+)</name>
        <dbReference type="ChEBI" id="CHEBI:29105"/>
        <note>catalytic</note>
    </ligand>
</feature>
<dbReference type="HAMAP" id="MF_00009">
    <property type="entry name" value="Endoribonucl_YbeY"/>
    <property type="match status" value="1"/>
</dbReference>
<keyword evidence="9" id="KW-1185">Reference proteome</keyword>
<dbReference type="Pfam" id="PF02130">
    <property type="entry name" value="YbeY"/>
    <property type="match status" value="1"/>
</dbReference>
<dbReference type="SUPFAM" id="SSF55486">
    <property type="entry name" value="Metalloproteases ('zincins'), catalytic domain"/>
    <property type="match status" value="1"/>
</dbReference>
<name>E7ACT5_HELFC</name>
<dbReference type="OrthoDB" id="9807740at2"/>
<comment type="function">
    <text evidence="7">Single strand-specific metallo-endoribonuclease involved in late-stage 70S ribosome quality control and in maturation of the 3' terminus of the 16S rRNA.</text>
</comment>
<dbReference type="Gene3D" id="3.40.390.30">
    <property type="entry name" value="Metalloproteases ('zincins'), catalytic domain"/>
    <property type="match status" value="1"/>
</dbReference>
<dbReference type="GO" id="GO:0006508">
    <property type="term" value="P:proteolysis"/>
    <property type="evidence" value="ECO:0007669"/>
    <property type="project" value="UniProtKB-KW"/>
</dbReference>
<dbReference type="GO" id="GO:0006364">
    <property type="term" value="P:rRNA processing"/>
    <property type="evidence" value="ECO:0007669"/>
    <property type="project" value="UniProtKB-UniRule"/>
</dbReference>
<evidence type="ECO:0000256" key="5">
    <source>
        <dbReference type="ARBA" id="ARBA00022801"/>
    </source>
</evidence>
<dbReference type="Proteomes" id="UP000007934">
    <property type="component" value="Chromosome"/>
</dbReference>
<evidence type="ECO:0000256" key="7">
    <source>
        <dbReference type="HAMAP-Rule" id="MF_00009"/>
    </source>
</evidence>
<keyword evidence="5 7" id="KW-0378">Hydrolase</keyword>
<keyword evidence="8" id="KW-0482">Metalloprotease</keyword>
<dbReference type="InterPro" id="IPR020549">
    <property type="entry name" value="YbeY_CS"/>
</dbReference>
<reference evidence="8 9" key="1">
    <citation type="journal article" date="2011" name="Genome Biol. Evol.">
        <title>Comparative whole genome sequence analysis of the carcinogenic bacterial model pathogen Helicobacter felis.</title>
        <authorList>
            <person name="Arnold I.C."/>
            <person name="Zigova Z."/>
            <person name="Holden M."/>
            <person name="Lawley T.D."/>
            <person name="Rad R."/>
            <person name="Dougan G."/>
            <person name="Falkow S."/>
            <person name="Bentley S.D."/>
            <person name="Muller A."/>
        </authorList>
    </citation>
    <scope>NUCLEOTIDE SEQUENCE [LARGE SCALE GENOMIC DNA]</scope>
    <source>
        <strain evidence="9">ATCC 49179 / CCUG 28539 / NCTC 12436 / CS1</strain>
    </source>
</reference>
<sequence>MEFQIDVIDEVRANIRGLENDLMPLMAHLGKSGGVELVLVDSERIQELNRDYRGVDKSTDVLSFPIEMPAQNLLGSVVINVECAQMEAQKRGHSLLDELRLLFLHGYLHLLGYDHEKDNGEQRALEEEMIQVFNLPSSLIVRAENL</sequence>
<dbReference type="PANTHER" id="PTHR46986:SF1">
    <property type="entry name" value="ENDORIBONUCLEASE YBEY, CHLOROPLASTIC"/>
    <property type="match status" value="1"/>
</dbReference>
<evidence type="ECO:0000313" key="9">
    <source>
        <dbReference type="Proteomes" id="UP000007934"/>
    </source>
</evidence>
<evidence type="ECO:0000256" key="3">
    <source>
        <dbReference type="ARBA" id="ARBA00022723"/>
    </source>
</evidence>
<evidence type="ECO:0000313" key="8">
    <source>
        <dbReference type="EMBL" id="CBY82265.1"/>
    </source>
</evidence>
<dbReference type="eggNOG" id="COG0319">
    <property type="taxonomic scope" value="Bacteria"/>
</dbReference>
<accession>E7ACT5</accession>
<dbReference type="EMBL" id="FQ670179">
    <property type="protein sequence ID" value="CBY82265.1"/>
    <property type="molecule type" value="Genomic_DNA"/>
</dbReference>
<organism evidence="8 9">
    <name type="scientific">Helicobacter felis (strain ATCC 49179 / CCUG 28539 / NCTC 12436 / CS1)</name>
    <dbReference type="NCBI Taxonomy" id="936155"/>
    <lineage>
        <taxon>Bacteria</taxon>
        <taxon>Pseudomonadati</taxon>
        <taxon>Campylobacterota</taxon>
        <taxon>Epsilonproteobacteria</taxon>
        <taxon>Campylobacterales</taxon>
        <taxon>Helicobacteraceae</taxon>
        <taxon>Helicobacter</taxon>
    </lineage>
</organism>
<keyword evidence="7" id="KW-0690">Ribosome biogenesis</keyword>
<dbReference type="EC" id="3.1.-.-" evidence="7"/>
<dbReference type="GO" id="GO:0004222">
    <property type="term" value="F:metalloendopeptidase activity"/>
    <property type="evidence" value="ECO:0007669"/>
    <property type="project" value="InterPro"/>
</dbReference>
<dbReference type="PANTHER" id="PTHR46986">
    <property type="entry name" value="ENDORIBONUCLEASE YBEY, CHLOROPLASTIC"/>
    <property type="match status" value="1"/>
</dbReference>
<keyword evidence="6 7" id="KW-0862">Zinc</keyword>
<proteinExistence type="inferred from homology"/>
<keyword evidence="7" id="KW-0698">rRNA processing</keyword>
<dbReference type="GO" id="GO:0008270">
    <property type="term" value="F:zinc ion binding"/>
    <property type="evidence" value="ECO:0007669"/>
    <property type="project" value="UniProtKB-UniRule"/>
</dbReference>
<dbReference type="PROSITE" id="PS01306">
    <property type="entry name" value="UPF0054"/>
    <property type="match status" value="1"/>
</dbReference>
<evidence type="ECO:0000256" key="4">
    <source>
        <dbReference type="ARBA" id="ARBA00022759"/>
    </source>
</evidence>
<evidence type="ECO:0000256" key="2">
    <source>
        <dbReference type="ARBA" id="ARBA00022722"/>
    </source>
</evidence>
<dbReference type="KEGG" id="hfe:HFELIS_01810"/>
<dbReference type="GO" id="GO:0004521">
    <property type="term" value="F:RNA endonuclease activity"/>
    <property type="evidence" value="ECO:0007669"/>
    <property type="project" value="UniProtKB-UniRule"/>
</dbReference>
<evidence type="ECO:0000256" key="6">
    <source>
        <dbReference type="ARBA" id="ARBA00022833"/>
    </source>
</evidence>
<keyword evidence="4 7" id="KW-0255">Endonuclease</keyword>
<dbReference type="GO" id="GO:0005737">
    <property type="term" value="C:cytoplasm"/>
    <property type="evidence" value="ECO:0007669"/>
    <property type="project" value="UniProtKB-SubCell"/>
</dbReference>
<protein>
    <recommendedName>
        <fullName evidence="7">Endoribonuclease YbeY</fullName>
        <ecNumber evidence="7">3.1.-.-</ecNumber>
    </recommendedName>
</protein>
<comment type="similarity">
    <text evidence="1 7">Belongs to the endoribonuclease YbeY family.</text>
</comment>
<evidence type="ECO:0000256" key="1">
    <source>
        <dbReference type="ARBA" id="ARBA00010875"/>
    </source>
</evidence>
<dbReference type="InterPro" id="IPR002036">
    <property type="entry name" value="YbeY"/>
</dbReference>